<evidence type="ECO:0000259" key="1">
    <source>
        <dbReference type="Pfam" id="PF09423"/>
    </source>
</evidence>
<reference evidence="2 3" key="2">
    <citation type="journal article" date="2017" name="Antonie Van Leeuwenhoek">
        <title>Rhizobium rhizosphaerae sp. nov., a novel species isolated from rice rhizosphere.</title>
        <authorList>
            <person name="Zhao J.J."/>
            <person name="Zhang J."/>
            <person name="Zhang R.J."/>
            <person name="Zhang C.W."/>
            <person name="Yin H.Q."/>
            <person name="Zhang X.X."/>
        </authorList>
    </citation>
    <scope>NUCLEOTIDE SEQUENCE [LARGE SCALE GENOMIC DNA]</scope>
    <source>
        <strain evidence="2 3">ACAM 611</strain>
    </source>
</reference>
<dbReference type="PANTHER" id="PTHR33987:SF1">
    <property type="entry name" value="CALCINEURIN-LIKE METALLO-PHOSPHOESTERASE SUPERFAMILY PROTEIN"/>
    <property type="match status" value="1"/>
</dbReference>
<evidence type="ECO:0000313" key="2">
    <source>
        <dbReference type="EMBL" id="GAB56614.1"/>
    </source>
</evidence>
<dbReference type="AlphaFoldDB" id="H5TE87"/>
<dbReference type="eggNOG" id="COG3540">
    <property type="taxonomic scope" value="Bacteria"/>
</dbReference>
<gene>
    <name evidence="2" type="primary">phoD</name>
    <name evidence="2" type="ORF">GPUN_2499</name>
</gene>
<protein>
    <submittedName>
        <fullName evidence="2">Alkaline phosphatase D</fullName>
        <ecNumber evidence="2">3.1.3.1</ecNumber>
    </submittedName>
</protein>
<dbReference type="GO" id="GO:0004035">
    <property type="term" value="F:alkaline phosphatase activity"/>
    <property type="evidence" value="ECO:0007669"/>
    <property type="project" value="UniProtKB-EC"/>
</dbReference>
<comment type="caution">
    <text evidence="2">The sequence shown here is derived from an EMBL/GenBank/DDBJ whole genome shotgun (WGS) entry which is preliminary data.</text>
</comment>
<sequence length="457" mass="51389">MDTKLLDSYEPLPENLRQFYIDTRFVFANDSVADFTHPEILKAAEKYGIPLIGGPMLGQLRDDGVTLWLRPSSKDSLTVKVKKSTDREPKKFIISDNVPGVEQRIKLDGLLANTHYQYGVYANNNQIAEGAFTTAPPMDNKGLFSLAFGSCSHKIGLHNPNIINQIMKRDPDIMLLLGDIAVDDRLNNISMHKADYALRDISKPWRYLAANTPIYAMWDDHDYFDNDLGGIPEGFKAGDRDTVRNVWQQNWNNPQTQSEGIYFNTRIGPIEVIMLDTRSFREIDRRGGYASFLGSVQLGWLKDTLSNSTAPFKIITSGTMWSDDISNGKDSWGTWDTVAREELFTLIEAERISGVLLISGDRHGARGFTISRPSGYKLHEFQVSTLSGVEGPEAIAKNPTNQLFGHIGKDTIAFGEFIFNTQKEEALVTFRLIDETGNIMEEHVLPYSQLIPNELVN</sequence>
<dbReference type="Proteomes" id="UP000053586">
    <property type="component" value="Unassembled WGS sequence"/>
</dbReference>
<name>H5TE87_9ALTE</name>
<dbReference type="EMBL" id="BAET01000030">
    <property type="protein sequence ID" value="GAB56614.1"/>
    <property type="molecule type" value="Genomic_DNA"/>
</dbReference>
<accession>H5TE87</accession>
<organism evidence="2 3">
    <name type="scientific">Glaciecola punicea ACAM 611</name>
    <dbReference type="NCBI Taxonomy" id="1121923"/>
    <lineage>
        <taxon>Bacteria</taxon>
        <taxon>Pseudomonadati</taxon>
        <taxon>Pseudomonadota</taxon>
        <taxon>Gammaproteobacteria</taxon>
        <taxon>Alteromonadales</taxon>
        <taxon>Alteromonadaceae</taxon>
        <taxon>Glaciecola</taxon>
    </lineage>
</organism>
<dbReference type="PANTHER" id="PTHR33987">
    <property type="entry name" value="CALCINEURIN-LIKE METALLO-PHOSPHOESTERASE SUPERFAMILY PROTEIN"/>
    <property type="match status" value="1"/>
</dbReference>
<dbReference type="Gene3D" id="3.60.21.70">
    <property type="entry name" value="PhoD-like phosphatase"/>
    <property type="match status" value="1"/>
</dbReference>
<reference evidence="2 3" key="1">
    <citation type="journal article" date="2012" name="J. Bacteriol.">
        <title>Genome sequence of proteorhodopsin-containing sea ice bacterium Glaciecola punicea ACAM 611T.</title>
        <authorList>
            <person name="Qin Q.-L."/>
            <person name="Xie B.-B."/>
            <person name="Shu Y.-L."/>
            <person name="Rong J.-C."/>
            <person name="Zhao D.-L."/>
            <person name="Zhang X.-Y."/>
            <person name="Chen X.-L."/>
            <person name="Zhou B.-C."/>
            <person name="Zhanga Y.-Z."/>
        </authorList>
    </citation>
    <scope>NUCLEOTIDE SEQUENCE [LARGE SCALE GENOMIC DNA]</scope>
    <source>
        <strain evidence="2 3">ACAM 611</strain>
    </source>
</reference>
<keyword evidence="3" id="KW-1185">Reference proteome</keyword>
<dbReference type="InterPro" id="IPR018946">
    <property type="entry name" value="PhoD-like_MPP"/>
</dbReference>
<dbReference type="EC" id="3.1.3.1" evidence="2"/>
<dbReference type="InterPro" id="IPR038607">
    <property type="entry name" value="PhoD-like_sf"/>
</dbReference>
<keyword evidence="2" id="KW-0378">Hydrolase</keyword>
<feature type="domain" description="PhoD-like phosphatase metallophosphatase" evidence="1">
    <location>
        <begin position="191"/>
        <end position="387"/>
    </location>
</feature>
<dbReference type="SUPFAM" id="SSF56300">
    <property type="entry name" value="Metallo-dependent phosphatases"/>
    <property type="match status" value="1"/>
</dbReference>
<proteinExistence type="predicted"/>
<evidence type="ECO:0000313" key="3">
    <source>
        <dbReference type="Proteomes" id="UP000053586"/>
    </source>
</evidence>
<dbReference type="CDD" id="cd07389">
    <property type="entry name" value="MPP_PhoD"/>
    <property type="match status" value="1"/>
</dbReference>
<dbReference type="Pfam" id="PF09423">
    <property type="entry name" value="PhoD"/>
    <property type="match status" value="1"/>
</dbReference>
<dbReference type="InterPro" id="IPR029052">
    <property type="entry name" value="Metallo-depent_PP-like"/>
</dbReference>